<comment type="caution">
    <text evidence="4">The sequence shown here is derived from an EMBL/GenBank/DDBJ whole genome shotgun (WGS) entry which is preliminary data.</text>
</comment>
<dbReference type="InterPro" id="IPR050051">
    <property type="entry name" value="EccE_dom"/>
</dbReference>
<name>A0ABU2S847_9ACTN</name>
<dbReference type="EMBL" id="JAVREV010000012">
    <property type="protein sequence ID" value="MDT0445164.1"/>
    <property type="molecule type" value="Genomic_DNA"/>
</dbReference>
<sequence length="397" mass="40147">MSTGPNVPGARFGRGRLVAVQSALGCLAAGIAFHDSGPWAWALGALGVLLATGALLRSRGGWADQRLLERVRRRALTGAPVAGPAAGAADHLGVVHTLLPALDVTEVADRNGYALGVLADGRGYAAVLAFPGGALPAVPAGPVAQWLAEDPAYPAAAQLVVEQFGLPPWDFHYRYQPTICYRQLPTGGRPVALRSWLVVRHEPIDAPEAAERRGGGAAGARAAVAAATARIRARLAAFGVATTPLDADALRDLLRQIGDTSGDGRALAGSWAGSAATHCTVTARVGGQGDWARLLAGLAGCTADRVVAAATLTAEGGELRIRTAVRIVSTLAQHAASERDRLVRAGAVGPPAEDQAAGLLATLPVAHPSRPLVEAAGFSGTAAGAGGPTSTTAGGAR</sequence>
<keyword evidence="2" id="KW-1133">Transmembrane helix</keyword>
<gene>
    <name evidence="4" type="ORF">RM779_21545</name>
</gene>
<feature type="region of interest" description="Disordered" evidence="1">
    <location>
        <begin position="378"/>
        <end position="397"/>
    </location>
</feature>
<keyword evidence="2" id="KW-0472">Membrane</keyword>
<evidence type="ECO:0000256" key="2">
    <source>
        <dbReference type="SAM" id="Phobius"/>
    </source>
</evidence>
<dbReference type="RefSeq" id="WP_311619380.1">
    <property type="nucleotide sequence ID" value="NZ_JAVREV010000012.1"/>
</dbReference>
<evidence type="ECO:0000259" key="3">
    <source>
        <dbReference type="Pfam" id="PF11203"/>
    </source>
</evidence>
<keyword evidence="2" id="KW-0812">Transmembrane</keyword>
<reference evidence="5" key="1">
    <citation type="submission" date="2023-07" db="EMBL/GenBank/DDBJ databases">
        <title>30 novel species of actinomycetes from the DSMZ collection.</title>
        <authorList>
            <person name="Nouioui I."/>
        </authorList>
    </citation>
    <scope>NUCLEOTIDE SEQUENCE [LARGE SCALE GENOMIC DNA]</scope>
    <source>
        <strain evidence="5">DSM 41886</strain>
    </source>
</reference>
<dbReference type="Proteomes" id="UP001183615">
    <property type="component" value="Unassembled WGS sequence"/>
</dbReference>
<evidence type="ECO:0000313" key="4">
    <source>
        <dbReference type="EMBL" id="MDT0445164.1"/>
    </source>
</evidence>
<keyword evidence="5" id="KW-1185">Reference proteome</keyword>
<evidence type="ECO:0000256" key="1">
    <source>
        <dbReference type="SAM" id="MobiDB-lite"/>
    </source>
</evidence>
<accession>A0ABU2S847</accession>
<evidence type="ECO:0000313" key="5">
    <source>
        <dbReference type="Proteomes" id="UP001183615"/>
    </source>
</evidence>
<protein>
    <submittedName>
        <fullName evidence="4">Type VII secretion protein EccE</fullName>
    </submittedName>
</protein>
<proteinExistence type="predicted"/>
<feature type="transmembrane region" description="Helical" evidence="2">
    <location>
        <begin position="39"/>
        <end position="56"/>
    </location>
</feature>
<organism evidence="4 5">
    <name type="scientific">Streptomyces johnsoniae</name>
    <dbReference type="NCBI Taxonomy" id="3075532"/>
    <lineage>
        <taxon>Bacteria</taxon>
        <taxon>Bacillati</taxon>
        <taxon>Actinomycetota</taxon>
        <taxon>Actinomycetes</taxon>
        <taxon>Kitasatosporales</taxon>
        <taxon>Streptomycetaceae</taxon>
        <taxon>Streptomyces</taxon>
    </lineage>
</organism>
<feature type="domain" description="Type VII secretion system protein EccE" evidence="3">
    <location>
        <begin position="194"/>
        <end position="271"/>
    </location>
</feature>
<dbReference type="Pfam" id="PF11203">
    <property type="entry name" value="EccE"/>
    <property type="match status" value="1"/>
</dbReference>
<feature type="transmembrane region" description="Helical" evidence="2">
    <location>
        <begin position="12"/>
        <end position="33"/>
    </location>
</feature>